<accession>A0A1C7P050</accession>
<dbReference type="Proteomes" id="UP000093111">
    <property type="component" value="Unassembled WGS sequence"/>
</dbReference>
<dbReference type="InterPro" id="IPR000843">
    <property type="entry name" value="HTH_LacI"/>
</dbReference>
<name>A0A1C7P050_9HYPH</name>
<dbReference type="InterPro" id="IPR028082">
    <property type="entry name" value="Peripla_BP_I"/>
</dbReference>
<evidence type="ECO:0000256" key="2">
    <source>
        <dbReference type="ARBA" id="ARBA00023015"/>
    </source>
</evidence>
<organism evidence="6 7">
    <name type="scientific">Pararhizobium polonicum</name>
    <dbReference type="NCBI Taxonomy" id="1612624"/>
    <lineage>
        <taxon>Bacteria</taxon>
        <taxon>Pseudomonadati</taxon>
        <taxon>Pseudomonadota</taxon>
        <taxon>Alphaproteobacteria</taxon>
        <taxon>Hyphomicrobiales</taxon>
        <taxon>Rhizobiaceae</taxon>
        <taxon>Rhizobium/Agrobacterium group</taxon>
        <taxon>Pararhizobium</taxon>
    </lineage>
</organism>
<reference evidence="6 7" key="1">
    <citation type="journal article" date="2016" name="Syst. Appl. Microbiol.">
        <title>Pararhizobium polonicum sp. nov. isolated from tumors on stone fruit rootstocks.</title>
        <authorList>
            <person name="Pulawska J."/>
            <person name="Kuzmanovic N."/>
            <person name="Willems A."/>
            <person name="Pothier J.F."/>
        </authorList>
    </citation>
    <scope>NUCLEOTIDE SEQUENCE [LARGE SCALE GENOMIC DNA]</scope>
    <source>
        <strain evidence="6 7">F5.1</strain>
    </source>
</reference>
<dbReference type="Pfam" id="PF00356">
    <property type="entry name" value="LacI"/>
    <property type="match status" value="1"/>
</dbReference>
<dbReference type="SMART" id="SM00354">
    <property type="entry name" value="HTH_LACI"/>
    <property type="match status" value="1"/>
</dbReference>
<dbReference type="CDD" id="cd01392">
    <property type="entry name" value="HTH_LacI"/>
    <property type="match status" value="1"/>
</dbReference>
<evidence type="ECO:0000256" key="3">
    <source>
        <dbReference type="ARBA" id="ARBA00023125"/>
    </source>
</evidence>
<dbReference type="STRING" id="1612624.ADU59_15595"/>
<keyword evidence="7" id="KW-1185">Reference proteome</keyword>
<keyword evidence="1" id="KW-0678">Repressor</keyword>
<evidence type="ECO:0000313" key="7">
    <source>
        <dbReference type="Proteomes" id="UP000093111"/>
    </source>
</evidence>
<dbReference type="GO" id="GO:0003700">
    <property type="term" value="F:DNA-binding transcription factor activity"/>
    <property type="evidence" value="ECO:0007669"/>
    <property type="project" value="TreeGrafter"/>
</dbReference>
<dbReference type="OrthoDB" id="60111at2"/>
<evidence type="ECO:0000313" key="6">
    <source>
        <dbReference type="EMBL" id="OBZ94609.1"/>
    </source>
</evidence>
<proteinExistence type="predicted"/>
<dbReference type="Pfam" id="PF13377">
    <property type="entry name" value="Peripla_BP_3"/>
    <property type="match status" value="1"/>
</dbReference>
<dbReference type="SUPFAM" id="SSF47413">
    <property type="entry name" value="lambda repressor-like DNA-binding domains"/>
    <property type="match status" value="1"/>
</dbReference>
<dbReference type="EMBL" id="LGLV01000009">
    <property type="protein sequence ID" value="OBZ94609.1"/>
    <property type="molecule type" value="Genomic_DNA"/>
</dbReference>
<dbReference type="RefSeq" id="WP_068955057.1">
    <property type="nucleotide sequence ID" value="NZ_LGLV01000009.1"/>
</dbReference>
<protein>
    <recommendedName>
        <fullName evidence="5">HTH lacI-type domain-containing protein</fullName>
    </recommendedName>
</protein>
<dbReference type="InterPro" id="IPR046335">
    <property type="entry name" value="LacI/GalR-like_sensor"/>
</dbReference>
<dbReference type="PANTHER" id="PTHR30146:SF148">
    <property type="entry name" value="HTH-TYPE TRANSCRIPTIONAL REPRESSOR PURR-RELATED"/>
    <property type="match status" value="1"/>
</dbReference>
<gene>
    <name evidence="6" type="ORF">ADU59_15595</name>
</gene>
<dbReference type="AlphaFoldDB" id="A0A1C7P050"/>
<dbReference type="InterPro" id="IPR010982">
    <property type="entry name" value="Lambda_DNA-bd_dom_sf"/>
</dbReference>
<comment type="caution">
    <text evidence="6">The sequence shown here is derived from an EMBL/GenBank/DDBJ whole genome shotgun (WGS) entry which is preliminary data.</text>
</comment>
<keyword evidence="3" id="KW-0238">DNA-binding</keyword>
<evidence type="ECO:0000259" key="5">
    <source>
        <dbReference type="PROSITE" id="PS50932"/>
    </source>
</evidence>
<dbReference type="Gene3D" id="1.10.260.40">
    <property type="entry name" value="lambda repressor-like DNA-binding domains"/>
    <property type="match status" value="1"/>
</dbReference>
<keyword evidence="2" id="KW-0805">Transcription regulation</keyword>
<dbReference type="Gene3D" id="3.40.50.2300">
    <property type="match status" value="2"/>
</dbReference>
<dbReference type="GO" id="GO:0000976">
    <property type="term" value="F:transcription cis-regulatory region binding"/>
    <property type="evidence" value="ECO:0007669"/>
    <property type="project" value="TreeGrafter"/>
</dbReference>
<dbReference type="CDD" id="cd06267">
    <property type="entry name" value="PBP1_LacI_sugar_binding-like"/>
    <property type="match status" value="1"/>
</dbReference>
<dbReference type="PATRIC" id="fig|1612624.7.peg.5044"/>
<evidence type="ECO:0000256" key="4">
    <source>
        <dbReference type="ARBA" id="ARBA00023163"/>
    </source>
</evidence>
<dbReference type="PANTHER" id="PTHR30146">
    <property type="entry name" value="LACI-RELATED TRANSCRIPTIONAL REPRESSOR"/>
    <property type="match status" value="1"/>
</dbReference>
<feature type="domain" description="HTH lacI-type" evidence="5">
    <location>
        <begin position="1"/>
        <end position="55"/>
    </location>
</feature>
<dbReference type="SUPFAM" id="SSF53822">
    <property type="entry name" value="Periplasmic binding protein-like I"/>
    <property type="match status" value="1"/>
</dbReference>
<evidence type="ECO:0000256" key="1">
    <source>
        <dbReference type="ARBA" id="ARBA00022491"/>
    </source>
</evidence>
<keyword evidence="4" id="KW-0804">Transcription</keyword>
<sequence>MSIKKIAEQSGVSLSTVSHVLNGTAKISDAVRDRVMTIARESGYLDSRLRRAMQPTLKSVMLVASADRLPQNDTNYVSWTILESLRKECAARGIQIKPLVTEGSRLMPGPVLSRIKETPSDGIIVYFDENPELLEAVSRLDRPALLLAGQDPTMRVGSVGIGNRYGARLGVQHLLDLGHRNIALVGWTGRYTIRQRQDGYNEAIRDHEAIGARGSIIMIDSFEPEEAARSMRRWLEENGGLGDLTAMFCLADNIAIGVIQALKERGYRVPQDVSVLGFDDILRGQMMDPPLSTVHAPLAQIGRMALDEMEYCLRTLGEHLPARRVELGCTIVERGSCAPIGTAR</sequence>
<dbReference type="PROSITE" id="PS50932">
    <property type="entry name" value="HTH_LACI_2"/>
    <property type="match status" value="1"/>
</dbReference>